<sequence length="137" mass="15535">MEATMTLSLADFLGRWRVDRDIAHGDGSRGRFIGTAEWVPGEAGADYVERGVLQVGAGSFQAERTYRWGPGLDVYFEDGRFFHAVPPEGGDAAHWCDPDQYDVAYDFTCWPEWTARWQVRGPRKDYVMTSRYAPFTG</sequence>
<dbReference type="EMBL" id="AAYA01000020">
    <property type="protein sequence ID" value="EBA05963.1"/>
    <property type="molecule type" value="Genomic_DNA"/>
</dbReference>
<gene>
    <name evidence="2" type="ORF">SSE37_25183</name>
</gene>
<accession>A3KA20</accession>
<protein>
    <recommendedName>
        <fullName evidence="1">DUF6314 domain-containing protein</fullName>
    </recommendedName>
</protein>
<feature type="domain" description="DUF6314" evidence="1">
    <location>
        <begin position="12"/>
        <end position="133"/>
    </location>
</feature>
<keyword evidence="3" id="KW-1185">Reference proteome</keyword>
<evidence type="ECO:0000259" key="1">
    <source>
        <dbReference type="Pfam" id="PF19834"/>
    </source>
</evidence>
<dbReference type="AlphaFoldDB" id="A3KA20"/>
<organism evidence="2 3">
    <name type="scientific">Sagittula stellata (strain ATCC 700073 / DSM 11524 / E-37)</name>
    <dbReference type="NCBI Taxonomy" id="388399"/>
    <lineage>
        <taxon>Bacteria</taxon>
        <taxon>Pseudomonadati</taxon>
        <taxon>Pseudomonadota</taxon>
        <taxon>Alphaproteobacteria</taxon>
        <taxon>Rhodobacterales</taxon>
        <taxon>Roseobacteraceae</taxon>
        <taxon>Sagittula</taxon>
    </lineage>
</organism>
<reference evidence="2 3" key="1">
    <citation type="submission" date="2006-06" db="EMBL/GenBank/DDBJ databases">
        <authorList>
            <person name="Moran M.A."/>
            <person name="Ferriera S."/>
            <person name="Johnson J."/>
            <person name="Kravitz S."/>
            <person name="Beeson K."/>
            <person name="Sutton G."/>
            <person name="Rogers Y.-H."/>
            <person name="Friedman R."/>
            <person name="Frazier M."/>
            <person name="Venter J.C."/>
        </authorList>
    </citation>
    <scope>NUCLEOTIDE SEQUENCE [LARGE SCALE GENOMIC DNA]</scope>
    <source>
        <strain evidence="2 3">E-37</strain>
    </source>
</reference>
<comment type="caution">
    <text evidence="2">The sequence shown here is derived from an EMBL/GenBank/DDBJ whole genome shotgun (WGS) entry which is preliminary data.</text>
</comment>
<dbReference type="Proteomes" id="UP000005713">
    <property type="component" value="Unassembled WGS sequence"/>
</dbReference>
<proteinExistence type="predicted"/>
<name>A3KA20_SAGS3</name>
<dbReference type="eggNOG" id="ENOG5032RWA">
    <property type="taxonomic scope" value="Bacteria"/>
</dbReference>
<dbReference type="InterPro" id="IPR045632">
    <property type="entry name" value="DUF6314"/>
</dbReference>
<evidence type="ECO:0000313" key="2">
    <source>
        <dbReference type="EMBL" id="EBA05963.1"/>
    </source>
</evidence>
<dbReference type="Pfam" id="PF19834">
    <property type="entry name" value="DUF6314"/>
    <property type="match status" value="1"/>
</dbReference>
<evidence type="ECO:0000313" key="3">
    <source>
        <dbReference type="Proteomes" id="UP000005713"/>
    </source>
</evidence>